<feature type="region of interest" description="Disordered" evidence="1">
    <location>
        <begin position="101"/>
        <end position="120"/>
    </location>
</feature>
<name>A0A9W9ZH79_9CNID</name>
<feature type="compositionally biased region" description="Low complexity" evidence="1">
    <location>
        <begin position="102"/>
        <end position="114"/>
    </location>
</feature>
<dbReference type="PANTHER" id="PTHR13627:SF34">
    <property type="entry name" value="RIBITOL-5-PHOSPHATE TRANSFERASE"/>
    <property type="match status" value="1"/>
</dbReference>
<gene>
    <name evidence="2" type="ORF">OS493_001576</name>
</gene>
<keyword evidence="3" id="KW-1185">Reference proteome</keyword>
<dbReference type="EMBL" id="MU826350">
    <property type="protein sequence ID" value="KAJ7381440.1"/>
    <property type="molecule type" value="Genomic_DNA"/>
</dbReference>
<proteinExistence type="predicted"/>
<accession>A0A9W9ZH79</accession>
<evidence type="ECO:0000313" key="2">
    <source>
        <dbReference type="EMBL" id="KAJ7381440.1"/>
    </source>
</evidence>
<sequence length="618" mass="70126">MKTKTQCLVFSVIAFILCLLLSVLFSSQVKLTKTPVASEHYSVDVKDSPKFVNDLKRLAVDLDETQRTLANSAIHFHRVGKHIEFVHGMIKSLGGEVAKGESSPLVDSSSSDSSAPKKDVCPEKFMGKNQRYGYPFYRKGFERVNCTEFVPINQLVTILLILPEERSTEEQQQVFQGIAKYYPNIPIALASKEKLSEDMVTKLKLNLKNIVSSDLMHGQTWFKLLQKVTTPYVLIAPDVTHFTDDVNLERLVRVLSDNKETIIAGGSYKNLRGEWERGCLQVTFRNWTAFFRGGYYHSITDCIVCDVLPGPFIAKAEELKHIGIDVKLPFGVFQDLFWRLKLKHPDKVIVNCPDVMFNTFVREIPDPKYLALTQKWRVKKWVESDGRVRWYGCRRGYSHTSSKRCGDKKGLGVPPCDLENLADAIKFTMKACEDVGIYCELHEGSSLGAVKFSKVLPWERDADIKFLSENYTALQKLRPRFEAAGFRFSDEIGTKCCTDNGREIGGVIIASRNGWKVELYGKPMMESELLVASGQRPTKVKLARKWVTAMRNPGLSARNRYGPNIYRHSQHWRHEGLSDAWARYNPGSFSKCPMPGHSACLDQFPAEGDLQFSDYPLM</sequence>
<comment type="caution">
    <text evidence="2">The sequence shown here is derived from an EMBL/GenBank/DDBJ whole genome shotgun (WGS) entry which is preliminary data.</text>
</comment>
<protein>
    <submittedName>
        <fullName evidence="2">Uncharacterized protein</fullName>
    </submittedName>
</protein>
<dbReference type="Proteomes" id="UP001163046">
    <property type="component" value="Unassembled WGS sequence"/>
</dbReference>
<dbReference type="PANTHER" id="PTHR13627">
    <property type="entry name" value="FUKUTIN RELATED PROTEIN"/>
    <property type="match status" value="1"/>
</dbReference>
<organism evidence="2 3">
    <name type="scientific">Desmophyllum pertusum</name>
    <dbReference type="NCBI Taxonomy" id="174260"/>
    <lineage>
        <taxon>Eukaryota</taxon>
        <taxon>Metazoa</taxon>
        <taxon>Cnidaria</taxon>
        <taxon>Anthozoa</taxon>
        <taxon>Hexacorallia</taxon>
        <taxon>Scleractinia</taxon>
        <taxon>Caryophylliina</taxon>
        <taxon>Caryophylliidae</taxon>
        <taxon>Desmophyllum</taxon>
    </lineage>
</organism>
<evidence type="ECO:0000256" key="1">
    <source>
        <dbReference type="SAM" id="MobiDB-lite"/>
    </source>
</evidence>
<dbReference type="OrthoDB" id="5978275at2759"/>
<reference evidence="2" key="1">
    <citation type="submission" date="2023-01" db="EMBL/GenBank/DDBJ databases">
        <title>Genome assembly of the deep-sea coral Lophelia pertusa.</title>
        <authorList>
            <person name="Herrera S."/>
            <person name="Cordes E."/>
        </authorList>
    </citation>
    <scope>NUCLEOTIDE SEQUENCE</scope>
    <source>
        <strain evidence="2">USNM1676648</strain>
        <tissue evidence="2">Polyp</tissue>
    </source>
</reference>
<evidence type="ECO:0000313" key="3">
    <source>
        <dbReference type="Proteomes" id="UP001163046"/>
    </source>
</evidence>
<dbReference type="AlphaFoldDB" id="A0A9W9ZH79"/>
<dbReference type="InterPro" id="IPR052613">
    <property type="entry name" value="LicD_transferase"/>
</dbReference>